<dbReference type="HOGENOM" id="CLU_2532059_0_0_1"/>
<proteinExistence type="predicted"/>
<dbReference type="InParanoid" id="F6I1D1"/>
<reference evidence="3" key="1">
    <citation type="journal article" date="2007" name="Nature">
        <title>The grapevine genome sequence suggests ancestral hexaploidization in major angiosperm phyla.</title>
        <authorList>
            <consortium name="The French-Italian Public Consortium for Grapevine Genome Characterization."/>
            <person name="Jaillon O."/>
            <person name="Aury J.-M."/>
            <person name="Noel B."/>
            <person name="Policriti A."/>
            <person name="Clepet C."/>
            <person name="Casagrande A."/>
            <person name="Choisne N."/>
            <person name="Aubourg S."/>
            <person name="Vitulo N."/>
            <person name="Jubin C."/>
            <person name="Vezzi A."/>
            <person name="Legeai F."/>
            <person name="Hugueney P."/>
            <person name="Dasilva C."/>
            <person name="Horner D."/>
            <person name="Mica E."/>
            <person name="Jublot D."/>
            <person name="Poulain J."/>
            <person name="Bruyere C."/>
            <person name="Billault A."/>
            <person name="Segurens B."/>
            <person name="Gouyvenoux M."/>
            <person name="Ugarte E."/>
            <person name="Cattonaro F."/>
            <person name="Anthouard V."/>
            <person name="Vico V."/>
            <person name="Del Fabbro C."/>
            <person name="Alaux M."/>
            <person name="Di Gaspero G."/>
            <person name="Dumas V."/>
            <person name="Felice N."/>
            <person name="Paillard S."/>
            <person name="Juman I."/>
            <person name="Moroldo M."/>
            <person name="Scalabrin S."/>
            <person name="Canaguier A."/>
            <person name="Le Clainche I."/>
            <person name="Malacrida G."/>
            <person name="Durand E."/>
            <person name="Pesole G."/>
            <person name="Laucou V."/>
            <person name="Chatelet P."/>
            <person name="Merdinoglu D."/>
            <person name="Delledonne M."/>
            <person name="Pezzotti M."/>
            <person name="Lecharny A."/>
            <person name="Scarpelli C."/>
            <person name="Artiguenave F."/>
            <person name="Pe M.E."/>
            <person name="Valle G."/>
            <person name="Morgante M."/>
            <person name="Caboche M."/>
            <person name="Adam-Blondon A.-F."/>
            <person name="Weissenbach J."/>
            <person name="Quetier F."/>
            <person name="Wincker P."/>
        </authorList>
    </citation>
    <scope>NUCLEOTIDE SEQUENCE [LARGE SCALE GENOMIC DNA]</scope>
    <source>
        <strain evidence="3">cv. Pinot noir / PN40024</strain>
    </source>
</reference>
<dbReference type="PaxDb" id="29760-VIT_15s0045g00300.t01"/>
<protein>
    <submittedName>
        <fullName evidence="2">Uncharacterized protein</fullName>
    </submittedName>
</protein>
<dbReference type="AlphaFoldDB" id="F6I1D1"/>
<dbReference type="EMBL" id="FN596510">
    <property type="protein sequence ID" value="CCB60748.1"/>
    <property type="molecule type" value="Genomic_DNA"/>
</dbReference>
<evidence type="ECO:0000313" key="3">
    <source>
        <dbReference type="Proteomes" id="UP000009183"/>
    </source>
</evidence>
<dbReference type="Proteomes" id="UP000009183">
    <property type="component" value="Chromosome 15"/>
</dbReference>
<gene>
    <name evidence="2" type="ordered locus">VIT_15s0045g00300</name>
</gene>
<name>F6I1D1_VITVI</name>
<accession>F6I1D1</accession>
<evidence type="ECO:0000313" key="2">
    <source>
        <dbReference type="EMBL" id="CCB60748.1"/>
    </source>
</evidence>
<dbReference type="STRING" id="29760.F6I1D1"/>
<sequence length="84" mass="8920">MEAHAKVVCSGGGHILNIGFEMGHEKWGSRKGVKSSDPSKNTNDGARTKQATLKIVLGAELGYGPTLSEHIILDASLIPNTKSY</sequence>
<feature type="region of interest" description="Disordered" evidence="1">
    <location>
        <begin position="27"/>
        <end position="47"/>
    </location>
</feature>
<organism evidence="2 3">
    <name type="scientific">Vitis vinifera</name>
    <name type="common">Grape</name>
    <dbReference type="NCBI Taxonomy" id="29760"/>
    <lineage>
        <taxon>Eukaryota</taxon>
        <taxon>Viridiplantae</taxon>
        <taxon>Streptophyta</taxon>
        <taxon>Embryophyta</taxon>
        <taxon>Tracheophyta</taxon>
        <taxon>Spermatophyta</taxon>
        <taxon>Magnoliopsida</taxon>
        <taxon>eudicotyledons</taxon>
        <taxon>Gunneridae</taxon>
        <taxon>Pentapetalae</taxon>
        <taxon>rosids</taxon>
        <taxon>Vitales</taxon>
        <taxon>Vitaceae</taxon>
        <taxon>Viteae</taxon>
        <taxon>Vitis</taxon>
    </lineage>
</organism>
<evidence type="ECO:0000256" key="1">
    <source>
        <dbReference type="SAM" id="MobiDB-lite"/>
    </source>
</evidence>
<feature type="compositionally biased region" description="Polar residues" evidence="1">
    <location>
        <begin position="36"/>
        <end position="47"/>
    </location>
</feature>
<keyword evidence="3" id="KW-1185">Reference proteome</keyword>